<evidence type="ECO:0000313" key="3">
    <source>
        <dbReference type="Proteomes" id="UP000282002"/>
    </source>
</evidence>
<accession>A0A3S8U1P9</accession>
<sequence>MDIKLMDLGRLLHRPASPTVFAGPSQVRAYWEGLRNGKDLPDRAQLDPRGLGGVLDRVFLAERIAKGLVQVRIAGSALTEAAGMDLRGLPLSCLFASGARADLAVALEPVAAGHCIAELDLAANRGGAGVVARLLLLPLTDGPNRGLVLGCLGHAKGVLGPGLKFSILRRQEERLAPIAPPSAPEQPARKTPHLTLVHSR</sequence>
<organism evidence="2 3">
    <name type="scientific">Tabrizicola piscis</name>
    <dbReference type="NCBI Taxonomy" id="2494374"/>
    <lineage>
        <taxon>Bacteria</taxon>
        <taxon>Pseudomonadati</taxon>
        <taxon>Pseudomonadota</taxon>
        <taxon>Alphaproteobacteria</taxon>
        <taxon>Rhodobacterales</taxon>
        <taxon>Paracoccaceae</taxon>
        <taxon>Tabrizicola</taxon>
    </lineage>
</organism>
<proteinExistence type="predicted"/>
<evidence type="ECO:0000313" key="2">
    <source>
        <dbReference type="EMBL" id="AZL57518.1"/>
    </source>
</evidence>
<dbReference type="EMBL" id="CP034328">
    <property type="protein sequence ID" value="AZL57518.1"/>
    <property type="molecule type" value="Genomic_DNA"/>
</dbReference>
<protein>
    <submittedName>
        <fullName evidence="2">PAS domain-containing protein</fullName>
    </submittedName>
</protein>
<dbReference type="Proteomes" id="UP000282002">
    <property type="component" value="Chromosome"/>
</dbReference>
<dbReference type="Pfam" id="PF07310">
    <property type="entry name" value="PAS_5"/>
    <property type="match status" value="1"/>
</dbReference>
<dbReference type="AlphaFoldDB" id="A0A3S8U1P9"/>
<dbReference type="OrthoDB" id="8478628at2"/>
<dbReference type="InterPro" id="IPR009922">
    <property type="entry name" value="DUF1457"/>
</dbReference>
<gene>
    <name evidence="2" type="ORF">EI545_00860</name>
</gene>
<feature type="region of interest" description="Disordered" evidence="1">
    <location>
        <begin position="177"/>
        <end position="200"/>
    </location>
</feature>
<evidence type="ECO:0000256" key="1">
    <source>
        <dbReference type="SAM" id="MobiDB-lite"/>
    </source>
</evidence>
<keyword evidence="3" id="KW-1185">Reference proteome</keyword>
<dbReference type="KEGG" id="taw:EI545_00860"/>
<dbReference type="RefSeq" id="WP_125323706.1">
    <property type="nucleotide sequence ID" value="NZ_CP034328.1"/>
</dbReference>
<reference evidence="2 3" key="1">
    <citation type="submission" date="2018-12" db="EMBL/GenBank/DDBJ databases">
        <title>Complete genome sequencing of Tabrizicola sp. K13M18.</title>
        <authorList>
            <person name="Bae J.-W."/>
        </authorList>
    </citation>
    <scope>NUCLEOTIDE SEQUENCE [LARGE SCALE GENOMIC DNA]</scope>
    <source>
        <strain evidence="2 3">K13M18</strain>
    </source>
</reference>
<name>A0A3S8U1P9_9RHOB</name>